<evidence type="ECO:0000313" key="1">
    <source>
        <dbReference type="Proteomes" id="UP000887565"/>
    </source>
</evidence>
<dbReference type="WBParaSite" id="nRc.2.0.1.t41292-RA">
    <property type="protein sequence ID" value="nRc.2.0.1.t41292-RA"/>
    <property type="gene ID" value="nRc.2.0.1.g41292"/>
</dbReference>
<keyword evidence="1" id="KW-1185">Reference proteome</keyword>
<proteinExistence type="predicted"/>
<dbReference type="AlphaFoldDB" id="A0A915KQX2"/>
<evidence type="ECO:0000313" key="2">
    <source>
        <dbReference type="WBParaSite" id="nRc.2.0.1.t41292-RA"/>
    </source>
</evidence>
<accession>A0A915KQX2</accession>
<name>A0A915KQX2_ROMCU</name>
<dbReference type="Proteomes" id="UP000887565">
    <property type="component" value="Unplaced"/>
</dbReference>
<protein>
    <submittedName>
        <fullName evidence="2">Uncharacterized protein</fullName>
    </submittedName>
</protein>
<organism evidence="1 2">
    <name type="scientific">Romanomermis culicivorax</name>
    <name type="common">Nematode worm</name>
    <dbReference type="NCBI Taxonomy" id="13658"/>
    <lineage>
        <taxon>Eukaryota</taxon>
        <taxon>Metazoa</taxon>
        <taxon>Ecdysozoa</taxon>
        <taxon>Nematoda</taxon>
        <taxon>Enoplea</taxon>
        <taxon>Dorylaimia</taxon>
        <taxon>Mermithida</taxon>
        <taxon>Mermithoidea</taxon>
        <taxon>Mermithidae</taxon>
        <taxon>Romanomermis</taxon>
    </lineage>
</organism>
<sequence length="139" mass="15552">MVKLIQKIESINPMLYRAEPSFVLTRDHRLVVKMATTIVPRGFISWSVGRSSACCLFIISRDIITEIIRLTKKRIYLANEVPNFRRFDDLQLNYSGASFSVFSVAGRDDKPTNGKLNENGGAIVNNNFTELVQGLAANG</sequence>
<reference evidence="2" key="1">
    <citation type="submission" date="2022-11" db="UniProtKB">
        <authorList>
            <consortium name="WormBaseParasite"/>
        </authorList>
    </citation>
    <scope>IDENTIFICATION</scope>
</reference>